<name>A0AAV7RZF4_PLEWA</name>
<evidence type="ECO:0000313" key="1">
    <source>
        <dbReference type="EMBL" id="KAJ1156865.1"/>
    </source>
</evidence>
<dbReference type="Proteomes" id="UP001066276">
    <property type="component" value="Chromosome 5"/>
</dbReference>
<accession>A0AAV7RZF4</accession>
<organism evidence="1 2">
    <name type="scientific">Pleurodeles waltl</name>
    <name type="common">Iberian ribbed newt</name>
    <dbReference type="NCBI Taxonomy" id="8319"/>
    <lineage>
        <taxon>Eukaryota</taxon>
        <taxon>Metazoa</taxon>
        <taxon>Chordata</taxon>
        <taxon>Craniata</taxon>
        <taxon>Vertebrata</taxon>
        <taxon>Euteleostomi</taxon>
        <taxon>Amphibia</taxon>
        <taxon>Batrachia</taxon>
        <taxon>Caudata</taxon>
        <taxon>Salamandroidea</taxon>
        <taxon>Salamandridae</taxon>
        <taxon>Pleurodelinae</taxon>
        <taxon>Pleurodeles</taxon>
    </lineage>
</organism>
<sequence>MANTRAAQKDSSIKEMFTKLSGKKADRTVKERQVTATLVATLEVDAPVTGAFLKNRFTTLRDDIAILKQQLAADVKDTGRNVSDLDHSQLPEWVYNSRDEDMEEHRREMVQDMH</sequence>
<proteinExistence type="predicted"/>
<comment type="caution">
    <text evidence="1">The sequence shown here is derived from an EMBL/GenBank/DDBJ whole genome shotgun (WGS) entry which is preliminary data.</text>
</comment>
<protein>
    <submittedName>
        <fullName evidence="1">Uncharacterized protein</fullName>
    </submittedName>
</protein>
<gene>
    <name evidence="1" type="ORF">NDU88_009582</name>
</gene>
<keyword evidence="2" id="KW-1185">Reference proteome</keyword>
<dbReference type="AlphaFoldDB" id="A0AAV7RZF4"/>
<evidence type="ECO:0000313" key="2">
    <source>
        <dbReference type="Proteomes" id="UP001066276"/>
    </source>
</evidence>
<dbReference type="EMBL" id="JANPWB010000009">
    <property type="protein sequence ID" value="KAJ1156865.1"/>
    <property type="molecule type" value="Genomic_DNA"/>
</dbReference>
<reference evidence="1" key="1">
    <citation type="journal article" date="2022" name="bioRxiv">
        <title>Sequencing and chromosome-scale assembly of the giantPleurodeles waltlgenome.</title>
        <authorList>
            <person name="Brown T."/>
            <person name="Elewa A."/>
            <person name="Iarovenko S."/>
            <person name="Subramanian E."/>
            <person name="Araus A.J."/>
            <person name="Petzold A."/>
            <person name="Susuki M."/>
            <person name="Suzuki K.-i.T."/>
            <person name="Hayashi T."/>
            <person name="Toyoda A."/>
            <person name="Oliveira C."/>
            <person name="Osipova E."/>
            <person name="Leigh N.D."/>
            <person name="Simon A."/>
            <person name="Yun M.H."/>
        </authorList>
    </citation>
    <scope>NUCLEOTIDE SEQUENCE</scope>
    <source>
        <strain evidence="1">20211129_DDA</strain>
        <tissue evidence="1">Liver</tissue>
    </source>
</reference>